<evidence type="ECO:0000313" key="2">
    <source>
        <dbReference type="EMBL" id="SHO48983.1"/>
    </source>
</evidence>
<evidence type="ECO:0000256" key="1">
    <source>
        <dbReference type="SAM" id="MobiDB-lite"/>
    </source>
</evidence>
<dbReference type="EMBL" id="FRFE01000012">
    <property type="protein sequence ID" value="SHO48983.1"/>
    <property type="molecule type" value="Genomic_DNA"/>
</dbReference>
<reference evidence="2 3" key="1">
    <citation type="submission" date="2016-12" db="EMBL/GenBank/DDBJ databases">
        <authorList>
            <person name="Song W.-J."/>
            <person name="Kurnit D.M."/>
        </authorList>
    </citation>
    <scope>NUCLEOTIDE SEQUENCE [LARGE SCALE GENOMIC DNA]</scope>
    <source>
        <strain evidence="2 3">DSM 18488</strain>
    </source>
</reference>
<feature type="region of interest" description="Disordered" evidence="1">
    <location>
        <begin position="1"/>
        <end position="45"/>
    </location>
</feature>
<sequence length="107" mass="11147">MTLSAVSNTIVAKNQVTQQKTGTATEQSEGKKSNGSSDAGFSGKKFDDTVTLSQADKAGGPAKTVDAKSIEQVLPRTKAAILQDSKTAVTTQANINAQTAQEFLSEK</sequence>
<gene>
    <name evidence="2" type="ORF">SAMN02745220_02584</name>
</gene>
<accession>A0A1M7Y8L9</accession>
<keyword evidence="3" id="KW-1185">Reference proteome</keyword>
<organism evidence="2 3">
    <name type="scientific">Desulfopila aestuarii DSM 18488</name>
    <dbReference type="NCBI Taxonomy" id="1121416"/>
    <lineage>
        <taxon>Bacteria</taxon>
        <taxon>Pseudomonadati</taxon>
        <taxon>Thermodesulfobacteriota</taxon>
        <taxon>Desulfobulbia</taxon>
        <taxon>Desulfobulbales</taxon>
        <taxon>Desulfocapsaceae</taxon>
        <taxon>Desulfopila</taxon>
    </lineage>
</organism>
<evidence type="ECO:0000313" key="3">
    <source>
        <dbReference type="Proteomes" id="UP000184603"/>
    </source>
</evidence>
<name>A0A1M7Y8L9_9BACT</name>
<protein>
    <submittedName>
        <fullName evidence="2">Uncharacterized protein</fullName>
    </submittedName>
</protein>
<dbReference type="RefSeq" id="WP_073613876.1">
    <property type="nucleotide sequence ID" value="NZ_FRFE01000012.1"/>
</dbReference>
<proteinExistence type="predicted"/>
<dbReference type="Proteomes" id="UP000184603">
    <property type="component" value="Unassembled WGS sequence"/>
</dbReference>
<feature type="compositionally biased region" description="Polar residues" evidence="1">
    <location>
        <begin position="1"/>
        <end position="39"/>
    </location>
</feature>
<dbReference type="AlphaFoldDB" id="A0A1M7Y8L9"/>